<protein>
    <submittedName>
        <fullName evidence="2">Uncharacterized protein</fullName>
    </submittedName>
</protein>
<name>A0A1L3I0R7_9RHOB</name>
<proteinExistence type="predicted"/>
<dbReference type="Proteomes" id="UP000183859">
    <property type="component" value="Chromosome"/>
</dbReference>
<keyword evidence="1" id="KW-0175">Coiled coil</keyword>
<dbReference type="KEGG" id="php:PhaeoP97_00257"/>
<accession>A0A1L3I0R7</accession>
<evidence type="ECO:0000313" key="2">
    <source>
        <dbReference type="EMBL" id="APG45709.1"/>
    </source>
</evidence>
<gene>
    <name evidence="2" type="ORF">PhaeoP97_00257</name>
</gene>
<dbReference type="EMBL" id="CP016364">
    <property type="protein sequence ID" value="APG45709.1"/>
    <property type="molecule type" value="Genomic_DNA"/>
</dbReference>
<feature type="coiled-coil region" evidence="1">
    <location>
        <begin position="27"/>
        <end position="82"/>
    </location>
</feature>
<sequence>MMRWVAIGALCLALMLAGVSSYLVWRNGHLREDLDAATRRLRVAERQADDARQTADVLNAHIKRMQEDRRTHDADLRSLREREGYDAPLSDFLGDAFDRL</sequence>
<reference evidence="3" key="1">
    <citation type="submission" date="2016-07" db="EMBL/GenBank/DDBJ databases">
        <title>Phaeobacter portensis sp. nov., a tropodithietic acid producing bacterium isolated from a German harbor.</title>
        <authorList>
            <person name="Freese H.M."/>
            <person name="Bunk B."/>
            <person name="Breider S."/>
            <person name="Brinkhoff T."/>
        </authorList>
    </citation>
    <scope>NUCLEOTIDE SEQUENCE [LARGE SCALE GENOMIC DNA]</scope>
    <source>
        <strain evidence="3">P97</strain>
    </source>
</reference>
<dbReference type="RefSeq" id="WP_072503528.1">
    <property type="nucleotide sequence ID" value="NZ_CP016364.1"/>
</dbReference>
<dbReference type="AlphaFoldDB" id="A0A1L3I0R7"/>
<keyword evidence="3" id="KW-1185">Reference proteome</keyword>
<evidence type="ECO:0000256" key="1">
    <source>
        <dbReference type="SAM" id="Coils"/>
    </source>
</evidence>
<organism evidence="2 3">
    <name type="scientific">Phaeobacter porticola</name>
    <dbReference type="NCBI Taxonomy" id="1844006"/>
    <lineage>
        <taxon>Bacteria</taxon>
        <taxon>Pseudomonadati</taxon>
        <taxon>Pseudomonadota</taxon>
        <taxon>Alphaproteobacteria</taxon>
        <taxon>Rhodobacterales</taxon>
        <taxon>Roseobacteraceae</taxon>
        <taxon>Phaeobacter</taxon>
    </lineage>
</organism>
<evidence type="ECO:0000313" key="3">
    <source>
        <dbReference type="Proteomes" id="UP000183859"/>
    </source>
</evidence>
<dbReference type="OrthoDB" id="7666734at2"/>
<dbReference type="STRING" id="1844006.PhaeoP97_00257"/>